<evidence type="ECO:0000259" key="14">
    <source>
        <dbReference type="PROSITE" id="PS50926"/>
    </source>
</evidence>
<evidence type="ECO:0000256" key="3">
    <source>
        <dbReference type="ARBA" id="ARBA00022679"/>
    </source>
</evidence>
<dbReference type="PANTHER" id="PTHR43020">
    <property type="entry name" value="CDK5 REGULATORY SUBUNIT-ASSOCIATED PROTEIN 1"/>
    <property type="match status" value="1"/>
</dbReference>
<evidence type="ECO:0000256" key="5">
    <source>
        <dbReference type="ARBA" id="ARBA00022723"/>
    </source>
</evidence>
<dbReference type="SMART" id="SM00729">
    <property type="entry name" value="Elp3"/>
    <property type="match status" value="1"/>
</dbReference>
<dbReference type="SFLD" id="SFLDS00029">
    <property type="entry name" value="Radical_SAM"/>
    <property type="match status" value="1"/>
</dbReference>
<evidence type="ECO:0000259" key="15">
    <source>
        <dbReference type="PROSITE" id="PS51449"/>
    </source>
</evidence>
<dbReference type="InterPro" id="IPR038135">
    <property type="entry name" value="Methylthiotransferase_N_sf"/>
</dbReference>
<evidence type="ECO:0000256" key="10">
    <source>
        <dbReference type="ARBA" id="ARBA00068570"/>
    </source>
</evidence>
<comment type="cofactor">
    <cofactor evidence="13">
        <name>[4Fe-4S] cluster</name>
        <dbReference type="ChEBI" id="CHEBI:49883"/>
    </cofactor>
    <text evidence="13">Binds 2 [4Fe-4S] clusters. One cluster is coordinated with 3 cysteines and an exchangeable S-adenosyl-L-methionine.</text>
</comment>
<dbReference type="FunFam" id="3.80.30.20:FF:000001">
    <property type="entry name" value="tRNA-2-methylthio-N(6)-dimethylallyladenosine synthase 2"/>
    <property type="match status" value="1"/>
</dbReference>
<dbReference type="Gene3D" id="3.80.30.20">
    <property type="entry name" value="tm_1862 like domain"/>
    <property type="match status" value="1"/>
</dbReference>
<comment type="subcellular location">
    <subcellularLocation>
        <location evidence="13">Cytoplasm</location>
    </subcellularLocation>
</comment>
<keyword evidence="13" id="KW-0963">Cytoplasm</keyword>
<dbReference type="InterPro" id="IPR006638">
    <property type="entry name" value="Elp3/MiaA/NifB-like_rSAM"/>
</dbReference>
<keyword evidence="7 13" id="KW-0411">Iron-sulfur</keyword>
<dbReference type="PROSITE" id="PS50926">
    <property type="entry name" value="TRAM"/>
    <property type="match status" value="1"/>
</dbReference>
<dbReference type="Gene3D" id="3.40.50.12160">
    <property type="entry name" value="Methylthiotransferase, N-terminal domain"/>
    <property type="match status" value="1"/>
</dbReference>
<protein>
    <recommendedName>
        <fullName evidence="10 13">tRNA-2-methylthio-N(6)-dimethylallyladenosine synthase</fullName>
        <ecNumber evidence="8 13">2.8.4.3</ecNumber>
    </recommendedName>
    <alternativeName>
        <fullName evidence="12 13">(Dimethylallyl)adenosine tRNA methylthiotransferase MiaB</fullName>
    </alternativeName>
    <alternativeName>
        <fullName evidence="11 13">tRNA-i(6)A37 methylthiotransferase</fullName>
    </alternativeName>
</protein>
<dbReference type="EMBL" id="DVMW01000024">
    <property type="protein sequence ID" value="HIU35594.1"/>
    <property type="molecule type" value="Genomic_DNA"/>
</dbReference>
<dbReference type="SFLD" id="SFLDG01082">
    <property type="entry name" value="B12-binding_domain_containing"/>
    <property type="match status" value="1"/>
</dbReference>
<feature type="binding site" evidence="13">
    <location>
        <position position="194"/>
    </location>
    <ligand>
        <name>[4Fe-4S] cluster</name>
        <dbReference type="ChEBI" id="CHEBI:49883"/>
        <label>2</label>
        <note>4Fe-4S-S-AdoMet</note>
    </ligand>
</feature>
<feature type="domain" description="TRAM" evidence="14">
    <location>
        <begin position="406"/>
        <end position="469"/>
    </location>
</feature>
<dbReference type="Pfam" id="PF04055">
    <property type="entry name" value="Radical_SAM"/>
    <property type="match status" value="1"/>
</dbReference>
<keyword evidence="5 13" id="KW-0479">Metal-binding</keyword>
<evidence type="ECO:0000259" key="16">
    <source>
        <dbReference type="PROSITE" id="PS51918"/>
    </source>
</evidence>
<dbReference type="CDD" id="cd01335">
    <property type="entry name" value="Radical_SAM"/>
    <property type="match status" value="1"/>
</dbReference>
<dbReference type="InterPro" id="IPR005839">
    <property type="entry name" value="Methylthiotransferase"/>
</dbReference>
<dbReference type="EC" id="2.8.4.3" evidence="8 13"/>
<feature type="domain" description="MTTase N-terminal" evidence="15">
    <location>
        <begin position="32"/>
        <end position="150"/>
    </location>
</feature>
<dbReference type="PROSITE" id="PS51449">
    <property type="entry name" value="MTTASE_N"/>
    <property type="match status" value="1"/>
</dbReference>
<dbReference type="SFLD" id="SFLDF00273">
    <property type="entry name" value="(dimethylallyl)adenosine_tRNA"/>
    <property type="match status" value="1"/>
</dbReference>
<keyword evidence="3 13" id="KW-0808">Transferase</keyword>
<dbReference type="AlphaFoldDB" id="A0A9D1IGT3"/>
<comment type="subunit">
    <text evidence="13">Monomer.</text>
</comment>
<name>A0A9D1IGT3_9FIRM</name>
<evidence type="ECO:0000313" key="18">
    <source>
        <dbReference type="Proteomes" id="UP000824071"/>
    </source>
</evidence>
<dbReference type="InterPro" id="IPR006463">
    <property type="entry name" value="MiaB_methiolase"/>
</dbReference>
<evidence type="ECO:0000256" key="13">
    <source>
        <dbReference type="HAMAP-Rule" id="MF_01864"/>
    </source>
</evidence>
<evidence type="ECO:0000256" key="9">
    <source>
        <dbReference type="ARBA" id="ARBA00051425"/>
    </source>
</evidence>
<dbReference type="PANTHER" id="PTHR43020:SF2">
    <property type="entry name" value="MITOCHONDRIAL TRNA METHYLTHIOTRANSFERASE CDK5RAP1"/>
    <property type="match status" value="1"/>
</dbReference>
<proteinExistence type="inferred from homology"/>
<feature type="binding site" evidence="13">
    <location>
        <position position="191"/>
    </location>
    <ligand>
        <name>[4Fe-4S] cluster</name>
        <dbReference type="ChEBI" id="CHEBI:49883"/>
        <label>2</label>
        <note>4Fe-4S-S-AdoMet</note>
    </ligand>
</feature>
<dbReference type="GO" id="GO:0051539">
    <property type="term" value="F:4 iron, 4 sulfur cluster binding"/>
    <property type="evidence" value="ECO:0007669"/>
    <property type="project" value="UniProtKB-UniRule"/>
</dbReference>
<evidence type="ECO:0000256" key="4">
    <source>
        <dbReference type="ARBA" id="ARBA00022691"/>
    </source>
</evidence>
<dbReference type="InterPro" id="IPR002792">
    <property type="entry name" value="TRAM_dom"/>
</dbReference>
<dbReference type="GO" id="GO:0035597">
    <property type="term" value="F:tRNA-2-methylthio-N(6)-dimethylallyladenosine(37) synthase activity"/>
    <property type="evidence" value="ECO:0007669"/>
    <property type="project" value="UniProtKB-EC"/>
</dbReference>
<keyword evidence="6 13" id="KW-0408">Iron</keyword>
<dbReference type="HAMAP" id="MF_01864">
    <property type="entry name" value="tRNA_metthiotr_MiaB"/>
    <property type="match status" value="1"/>
</dbReference>
<accession>A0A9D1IGT3</accession>
<keyword evidence="4 13" id="KW-0949">S-adenosyl-L-methionine</keyword>
<feature type="binding site" evidence="13">
    <location>
        <position position="187"/>
    </location>
    <ligand>
        <name>[4Fe-4S] cluster</name>
        <dbReference type="ChEBI" id="CHEBI:49883"/>
        <label>2</label>
        <note>4Fe-4S-S-AdoMet</note>
    </ligand>
</feature>
<feature type="binding site" evidence="13">
    <location>
        <position position="77"/>
    </location>
    <ligand>
        <name>[4Fe-4S] cluster</name>
        <dbReference type="ChEBI" id="CHEBI:49883"/>
        <label>1</label>
    </ligand>
</feature>
<gene>
    <name evidence="13 17" type="primary">miaB</name>
    <name evidence="17" type="ORF">IAC53_03185</name>
</gene>
<evidence type="ECO:0000256" key="1">
    <source>
        <dbReference type="ARBA" id="ARBA00003234"/>
    </source>
</evidence>
<evidence type="ECO:0000313" key="17">
    <source>
        <dbReference type="EMBL" id="HIU35594.1"/>
    </source>
</evidence>
<evidence type="ECO:0000256" key="8">
    <source>
        <dbReference type="ARBA" id="ARBA00033765"/>
    </source>
</evidence>
<dbReference type="GO" id="GO:0005829">
    <property type="term" value="C:cytosol"/>
    <property type="evidence" value="ECO:0007669"/>
    <property type="project" value="TreeGrafter"/>
</dbReference>
<dbReference type="Pfam" id="PF01938">
    <property type="entry name" value="TRAM"/>
    <property type="match status" value="1"/>
</dbReference>
<evidence type="ECO:0000256" key="2">
    <source>
        <dbReference type="ARBA" id="ARBA00022485"/>
    </source>
</evidence>
<dbReference type="InterPro" id="IPR013848">
    <property type="entry name" value="Methylthiotransferase_N"/>
</dbReference>
<comment type="catalytic activity">
    <reaction evidence="9 13">
        <text>N(6)-dimethylallyladenosine(37) in tRNA + (sulfur carrier)-SH + AH2 + 2 S-adenosyl-L-methionine = 2-methylsulfanyl-N(6)-dimethylallyladenosine(37) in tRNA + (sulfur carrier)-H + 5'-deoxyadenosine + L-methionine + A + S-adenosyl-L-homocysteine + 2 H(+)</text>
        <dbReference type="Rhea" id="RHEA:37067"/>
        <dbReference type="Rhea" id="RHEA-COMP:10375"/>
        <dbReference type="Rhea" id="RHEA-COMP:10376"/>
        <dbReference type="Rhea" id="RHEA-COMP:14737"/>
        <dbReference type="Rhea" id="RHEA-COMP:14739"/>
        <dbReference type="ChEBI" id="CHEBI:13193"/>
        <dbReference type="ChEBI" id="CHEBI:15378"/>
        <dbReference type="ChEBI" id="CHEBI:17319"/>
        <dbReference type="ChEBI" id="CHEBI:17499"/>
        <dbReference type="ChEBI" id="CHEBI:29917"/>
        <dbReference type="ChEBI" id="CHEBI:57844"/>
        <dbReference type="ChEBI" id="CHEBI:57856"/>
        <dbReference type="ChEBI" id="CHEBI:59789"/>
        <dbReference type="ChEBI" id="CHEBI:64428"/>
        <dbReference type="ChEBI" id="CHEBI:74415"/>
        <dbReference type="ChEBI" id="CHEBI:74417"/>
        <dbReference type="EC" id="2.8.4.3"/>
    </reaction>
</comment>
<dbReference type="InterPro" id="IPR007197">
    <property type="entry name" value="rSAM"/>
</dbReference>
<feature type="binding site" evidence="13">
    <location>
        <position position="111"/>
    </location>
    <ligand>
        <name>[4Fe-4S] cluster</name>
        <dbReference type="ChEBI" id="CHEBI:49883"/>
        <label>1</label>
    </ligand>
</feature>
<keyword evidence="2 13" id="KW-0004">4Fe-4S</keyword>
<dbReference type="InterPro" id="IPR023404">
    <property type="entry name" value="rSAM_horseshoe"/>
</dbReference>
<evidence type="ECO:0000256" key="7">
    <source>
        <dbReference type="ARBA" id="ARBA00023014"/>
    </source>
</evidence>
<sequence>MHNVPPEELERQRQYALRVRELLAAKYPTRAPRAFVHTYGCQGNVADGERIEGQLEEMGYEFCDSPENADFALYNTCAVREHAEDRVFGNVGKLKNYKQKNPDMVLALCGCMMQQAHVRDRIYKSYPYVNLVFGTHVLHRLPELLYETLTGPRRVVCAPDSPGEIAEHLPVRRTGGVKAWLPIMYGCDNFCSYCVVPYVRSRERSREPEDVLCEARGLIASGCREITLLGQNVNSYGKGNVSGLNFAGLLRELNALPGDFKLRFMTSHPKDCTHELLETIAACDKVSKHLHLPVQSGNDRVLAAMNRRYTRAQYLDLVADAKATVPGLSLTSDIIVGFPGETYAEFCDTLSLVEAVGYTSLFTFIYSPRVGTAAAKLPDPVSHKEKTEWFAQLTALQEKIAAGARAQMRGRTYTVLVEGRAKAGGALLAGRTDGNIMLEFPGDPALIGTYQNVRVTDAGHWTLLGERTTDAPER</sequence>
<dbReference type="FunFam" id="3.40.50.12160:FF:000003">
    <property type="entry name" value="CDK5 regulatory subunit-associated protein 1"/>
    <property type="match status" value="1"/>
</dbReference>
<keyword evidence="13" id="KW-0819">tRNA processing</keyword>
<reference evidence="17" key="1">
    <citation type="submission" date="2020-10" db="EMBL/GenBank/DDBJ databases">
        <authorList>
            <person name="Gilroy R."/>
        </authorList>
    </citation>
    <scope>NUCLEOTIDE SEQUENCE</scope>
    <source>
        <strain evidence="17">ChiGjej1B1-19959</strain>
    </source>
</reference>
<feature type="domain" description="Radical SAM core" evidence="16">
    <location>
        <begin position="173"/>
        <end position="405"/>
    </location>
</feature>
<comment type="caution">
    <text evidence="17">The sequence shown here is derived from an EMBL/GenBank/DDBJ whole genome shotgun (WGS) entry which is preliminary data.</text>
</comment>
<comment type="function">
    <text evidence="1 13">Catalyzes the methylthiolation of N6-(dimethylallyl)adenosine (i(6)A), leading to the formation of 2-methylthio-N6-(dimethylallyl)adenosine (ms(2)i(6)A) at position 37 in tRNAs that read codons beginning with uridine.</text>
</comment>
<feature type="binding site" evidence="13">
    <location>
        <position position="41"/>
    </location>
    <ligand>
        <name>[4Fe-4S] cluster</name>
        <dbReference type="ChEBI" id="CHEBI:49883"/>
        <label>1</label>
    </ligand>
</feature>
<dbReference type="GO" id="GO:0046872">
    <property type="term" value="F:metal ion binding"/>
    <property type="evidence" value="ECO:0007669"/>
    <property type="project" value="UniProtKB-KW"/>
</dbReference>
<dbReference type="Pfam" id="PF00919">
    <property type="entry name" value="UPF0004"/>
    <property type="match status" value="1"/>
</dbReference>
<dbReference type="SUPFAM" id="SSF102114">
    <property type="entry name" value="Radical SAM enzymes"/>
    <property type="match status" value="1"/>
</dbReference>
<dbReference type="NCBIfam" id="TIGR01574">
    <property type="entry name" value="miaB-methiolase"/>
    <property type="match status" value="1"/>
</dbReference>
<dbReference type="SFLD" id="SFLDG01061">
    <property type="entry name" value="methylthiotransferase"/>
    <property type="match status" value="1"/>
</dbReference>
<evidence type="ECO:0000256" key="12">
    <source>
        <dbReference type="ARBA" id="ARBA00081141"/>
    </source>
</evidence>
<dbReference type="PROSITE" id="PS51918">
    <property type="entry name" value="RADICAL_SAM"/>
    <property type="match status" value="1"/>
</dbReference>
<reference evidence="17" key="2">
    <citation type="journal article" date="2021" name="PeerJ">
        <title>Extensive microbial diversity within the chicken gut microbiome revealed by metagenomics and culture.</title>
        <authorList>
            <person name="Gilroy R."/>
            <person name="Ravi A."/>
            <person name="Getino M."/>
            <person name="Pursley I."/>
            <person name="Horton D.L."/>
            <person name="Alikhan N.F."/>
            <person name="Baker D."/>
            <person name="Gharbi K."/>
            <person name="Hall N."/>
            <person name="Watson M."/>
            <person name="Adriaenssens E.M."/>
            <person name="Foster-Nyarko E."/>
            <person name="Jarju S."/>
            <person name="Secka A."/>
            <person name="Antonio M."/>
            <person name="Oren A."/>
            <person name="Chaudhuri R.R."/>
            <person name="La Ragione R."/>
            <person name="Hildebrand F."/>
            <person name="Pallen M.J."/>
        </authorList>
    </citation>
    <scope>NUCLEOTIDE SEQUENCE</scope>
    <source>
        <strain evidence="17">ChiGjej1B1-19959</strain>
    </source>
</reference>
<evidence type="ECO:0000256" key="6">
    <source>
        <dbReference type="ARBA" id="ARBA00023004"/>
    </source>
</evidence>
<dbReference type="Proteomes" id="UP000824071">
    <property type="component" value="Unassembled WGS sequence"/>
</dbReference>
<comment type="similarity">
    <text evidence="13">Belongs to the methylthiotransferase family. MiaB subfamily.</text>
</comment>
<dbReference type="InterPro" id="IPR058240">
    <property type="entry name" value="rSAM_sf"/>
</dbReference>
<evidence type="ECO:0000256" key="11">
    <source>
        <dbReference type="ARBA" id="ARBA00080698"/>
    </source>
</evidence>
<dbReference type="NCBIfam" id="TIGR00089">
    <property type="entry name" value="MiaB/RimO family radical SAM methylthiotransferase"/>
    <property type="match status" value="1"/>
</dbReference>
<organism evidence="17 18">
    <name type="scientific">Candidatus Fimenecus excrementigallinarum</name>
    <dbReference type="NCBI Taxonomy" id="2840816"/>
    <lineage>
        <taxon>Bacteria</taxon>
        <taxon>Bacillati</taxon>
        <taxon>Bacillota</taxon>
        <taxon>Clostridia</taxon>
        <taxon>Candidatus Fimenecus</taxon>
    </lineage>
</organism>